<dbReference type="InterPro" id="IPR043128">
    <property type="entry name" value="Rev_trsase/Diguanyl_cyclase"/>
</dbReference>
<keyword evidence="4" id="KW-0472">Membrane</keyword>
<dbReference type="EC" id="2.7.7.65" evidence="1"/>
<keyword evidence="7" id="KW-0808">Transferase</keyword>
<name>A0ABW7NX43_9GAMM</name>
<comment type="caution">
    <text evidence="7">The sequence shown here is derived from an EMBL/GenBank/DDBJ whole genome shotgun (WGS) entry which is preliminary data.</text>
</comment>
<proteinExistence type="predicted"/>
<dbReference type="InterPro" id="IPR050469">
    <property type="entry name" value="Diguanylate_Cyclase"/>
</dbReference>
<dbReference type="NCBIfam" id="TIGR00254">
    <property type="entry name" value="GGDEF"/>
    <property type="match status" value="1"/>
</dbReference>
<dbReference type="Proteomes" id="UP001610706">
    <property type="component" value="Unassembled WGS sequence"/>
</dbReference>
<dbReference type="PANTHER" id="PTHR45138:SF9">
    <property type="entry name" value="DIGUANYLATE CYCLASE DGCM-RELATED"/>
    <property type="match status" value="1"/>
</dbReference>
<dbReference type="Gene3D" id="6.10.340.10">
    <property type="match status" value="1"/>
</dbReference>
<dbReference type="RefSeq" id="WP_395544662.1">
    <property type="nucleotide sequence ID" value="NZ_CP166302.1"/>
</dbReference>
<evidence type="ECO:0000313" key="7">
    <source>
        <dbReference type="EMBL" id="MFH7563755.1"/>
    </source>
</evidence>
<feature type="coiled-coil region" evidence="3">
    <location>
        <begin position="364"/>
        <end position="391"/>
    </location>
</feature>
<dbReference type="Pfam" id="PF00672">
    <property type="entry name" value="HAMP"/>
    <property type="match status" value="1"/>
</dbReference>
<comment type="catalytic activity">
    <reaction evidence="2">
        <text>2 GTP = 3',3'-c-di-GMP + 2 diphosphate</text>
        <dbReference type="Rhea" id="RHEA:24898"/>
        <dbReference type="ChEBI" id="CHEBI:33019"/>
        <dbReference type="ChEBI" id="CHEBI:37565"/>
        <dbReference type="ChEBI" id="CHEBI:58805"/>
        <dbReference type="EC" id="2.7.7.65"/>
    </reaction>
</comment>
<dbReference type="InterPro" id="IPR000160">
    <property type="entry name" value="GGDEF_dom"/>
</dbReference>
<gene>
    <name evidence="7" type="ORF">AB9R89_00220</name>
</gene>
<feature type="transmembrane region" description="Helical" evidence="4">
    <location>
        <begin position="295"/>
        <end position="316"/>
    </location>
</feature>
<evidence type="ECO:0000256" key="2">
    <source>
        <dbReference type="ARBA" id="ARBA00034247"/>
    </source>
</evidence>
<keyword evidence="4" id="KW-1133">Transmembrane helix</keyword>
<feature type="transmembrane region" description="Helical" evidence="4">
    <location>
        <begin position="14"/>
        <end position="37"/>
    </location>
</feature>
<dbReference type="PANTHER" id="PTHR45138">
    <property type="entry name" value="REGULATORY COMPONENTS OF SENSORY TRANSDUCTION SYSTEM"/>
    <property type="match status" value="1"/>
</dbReference>
<evidence type="ECO:0000256" key="4">
    <source>
        <dbReference type="SAM" id="Phobius"/>
    </source>
</evidence>
<accession>A0ABW7NX43</accession>
<feature type="domain" description="GGDEF" evidence="6">
    <location>
        <begin position="419"/>
        <end position="555"/>
    </location>
</feature>
<keyword evidence="3" id="KW-0175">Coiled coil</keyword>
<evidence type="ECO:0000256" key="3">
    <source>
        <dbReference type="SAM" id="Coils"/>
    </source>
</evidence>
<organism evidence="7 8">
    <name type="scientific">Oceanimonas smirnovii</name>
    <dbReference type="NCBI Taxonomy" id="264574"/>
    <lineage>
        <taxon>Bacteria</taxon>
        <taxon>Pseudomonadati</taxon>
        <taxon>Pseudomonadota</taxon>
        <taxon>Gammaproteobacteria</taxon>
        <taxon>Aeromonadales</taxon>
        <taxon>Aeromonadaceae</taxon>
        <taxon>Oceanimonas</taxon>
    </lineage>
</organism>
<evidence type="ECO:0000256" key="1">
    <source>
        <dbReference type="ARBA" id="ARBA00012528"/>
    </source>
</evidence>
<evidence type="ECO:0000259" key="5">
    <source>
        <dbReference type="PROSITE" id="PS50885"/>
    </source>
</evidence>
<keyword evidence="7" id="KW-0548">Nucleotidyltransferase</keyword>
<dbReference type="Gene3D" id="3.30.70.270">
    <property type="match status" value="1"/>
</dbReference>
<dbReference type="EMBL" id="JBGFTR010000001">
    <property type="protein sequence ID" value="MFH7563755.1"/>
    <property type="molecule type" value="Genomic_DNA"/>
</dbReference>
<feature type="domain" description="HAMP" evidence="5">
    <location>
        <begin position="318"/>
        <end position="369"/>
    </location>
</feature>
<dbReference type="SMART" id="SM00267">
    <property type="entry name" value="GGDEF"/>
    <property type="match status" value="1"/>
</dbReference>
<dbReference type="PROSITE" id="PS50885">
    <property type="entry name" value="HAMP"/>
    <property type="match status" value="1"/>
</dbReference>
<keyword evidence="8" id="KW-1185">Reference proteome</keyword>
<dbReference type="Pfam" id="PF00990">
    <property type="entry name" value="GGDEF"/>
    <property type="match status" value="1"/>
</dbReference>
<sequence length="565" mass="63866">MSTTATSGSLGRKLTLIIILVFGLYLLLASFFAYLVYSQYVGLTGATGRHFERAMIAGELTRDAETIAGEVYELLAGNDISVSTVNSRVANLAGIYQATRKRLEQLGELSDSDRMALDKWQTPFFSSLDKLNERLRAEQELQAIQQQQMDELFLMLRQLTELETVARDLPLPEQHFIGHALAALGYTAAVFSAERPGHLINLERFSDARLQVLAGLELTHAPAVALRARLQQLLPMIFEQRRPLLRHARATLATARETRVLAQKLTSATFSYHQRLKASAEQALQQQQRLMGRSMSVLLAALVLLVITTLMALLYIRRSIIQRINRLSRAMQAHGRGEPEPIPVNGDDEISRMGKTFAFFVDARQRAEQQLALANKELQSMNAALQRLSEIDDLTRIANRRCFDRHLEAEWRRAVREQRSLGLIMGDIDYFKRFNDEYGHQQGDECLHLMAQALAGQLHRQGDMVARYGGEEFIVLLPEQDLWQTRHVAERLLNAVRELNIEHIRSEQKRVTLSLGVVAFVPEQYDRIEDMVAKADKALYAAKEQGRNRLCVAPPECEAGRSQPG</sequence>
<dbReference type="SUPFAM" id="SSF55073">
    <property type="entry name" value="Nucleotide cyclase"/>
    <property type="match status" value="1"/>
</dbReference>
<evidence type="ECO:0000313" key="8">
    <source>
        <dbReference type="Proteomes" id="UP001610706"/>
    </source>
</evidence>
<keyword evidence="4" id="KW-0812">Transmembrane</keyword>
<dbReference type="InterPro" id="IPR029787">
    <property type="entry name" value="Nucleotide_cyclase"/>
</dbReference>
<dbReference type="CDD" id="cd01949">
    <property type="entry name" value="GGDEF"/>
    <property type="match status" value="1"/>
</dbReference>
<dbReference type="CDD" id="cd06225">
    <property type="entry name" value="HAMP"/>
    <property type="match status" value="1"/>
</dbReference>
<dbReference type="GO" id="GO:0052621">
    <property type="term" value="F:diguanylate cyclase activity"/>
    <property type="evidence" value="ECO:0007669"/>
    <property type="project" value="UniProtKB-EC"/>
</dbReference>
<dbReference type="PROSITE" id="PS50887">
    <property type="entry name" value="GGDEF"/>
    <property type="match status" value="1"/>
</dbReference>
<evidence type="ECO:0000259" key="6">
    <source>
        <dbReference type="PROSITE" id="PS50887"/>
    </source>
</evidence>
<dbReference type="InterPro" id="IPR003660">
    <property type="entry name" value="HAMP_dom"/>
</dbReference>
<protein>
    <recommendedName>
        <fullName evidence="1">diguanylate cyclase</fullName>
        <ecNumber evidence="1">2.7.7.65</ecNumber>
    </recommendedName>
</protein>
<reference evidence="7 8" key="1">
    <citation type="submission" date="2024-08" db="EMBL/GenBank/DDBJ databases">
        <title>Oceanimonas smirnovii Genome sequencing and assembly.</title>
        <authorList>
            <person name="Tang B."/>
        </authorList>
    </citation>
    <scope>NUCLEOTIDE SEQUENCE [LARGE SCALE GENOMIC DNA]</scope>
    <source>
        <strain evidence="7 8">OS2020-119</strain>
    </source>
</reference>